<dbReference type="GO" id="GO:0005886">
    <property type="term" value="C:plasma membrane"/>
    <property type="evidence" value="ECO:0007669"/>
    <property type="project" value="UniProtKB-SubCell"/>
</dbReference>
<evidence type="ECO:0000313" key="13">
    <source>
        <dbReference type="EMBL" id="RXR08525.1"/>
    </source>
</evidence>
<keyword evidence="4" id="KW-0488">Methylation</keyword>
<name>A0A4Q1JYZ1_9GAMM</name>
<organism evidence="13 14">
    <name type="scientific">Pseudoxanthomonas composti</name>
    <dbReference type="NCBI Taxonomy" id="2137479"/>
    <lineage>
        <taxon>Bacteria</taxon>
        <taxon>Pseudomonadati</taxon>
        <taxon>Pseudomonadota</taxon>
        <taxon>Gammaproteobacteria</taxon>
        <taxon>Lysobacterales</taxon>
        <taxon>Lysobacteraceae</taxon>
        <taxon>Pseudoxanthomonas</taxon>
    </lineage>
</organism>
<comment type="subcellular location">
    <subcellularLocation>
        <location evidence="1">Cell inner membrane</location>
        <topology evidence="1">Single-pass membrane protein</topology>
    </subcellularLocation>
</comment>
<dbReference type="Proteomes" id="UP000289784">
    <property type="component" value="Unassembled WGS sequence"/>
</dbReference>
<keyword evidence="8" id="KW-0472">Membrane</keyword>
<proteinExistence type="inferred from homology"/>
<evidence type="ECO:0000256" key="1">
    <source>
        <dbReference type="ARBA" id="ARBA00004377"/>
    </source>
</evidence>
<feature type="compositionally biased region" description="Basic and acidic residues" evidence="11">
    <location>
        <begin position="201"/>
        <end position="214"/>
    </location>
</feature>
<dbReference type="Gene3D" id="3.55.40.10">
    <property type="entry name" value="minor pseudopilin epsh domain"/>
    <property type="match status" value="1"/>
</dbReference>
<dbReference type="NCBIfam" id="TIGR02532">
    <property type="entry name" value="IV_pilin_GFxxxE"/>
    <property type="match status" value="1"/>
</dbReference>
<keyword evidence="7" id="KW-1133">Transmembrane helix</keyword>
<sequence>MKAADGRPLPRIAPCPHRKMSGRHGVVAMEIQPPVPYPQSAPHLRGFSLIEAMVTLAVMCISLAIGIPSFKSLQSRQQTAALTNQLLGHMAGARSAAITRRQPTLVCPTQGDGRCRSDSDWSDGWMMFHDPDRNGQPDLPEDVLRVEMARKPNGFTIRSTGGRPLLRYSTSGHAGGSNLTLTICQDGKPMRLIRVNNSGRPRSEKPDARSSCHL</sequence>
<evidence type="ECO:0000256" key="9">
    <source>
        <dbReference type="ARBA" id="ARBA00025772"/>
    </source>
</evidence>
<evidence type="ECO:0000256" key="2">
    <source>
        <dbReference type="ARBA" id="ARBA00021549"/>
    </source>
</evidence>
<keyword evidence="3" id="KW-1003">Cell membrane</keyword>
<protein>
    <recommendedName>
        <fullName evidence="2">Type II secretion system protein H</fullName>
    </recommendedName>
    <alternativeName>
        <fullName evidence="10">General secretion pathway protein H</fullName>
    </alternativeName>
</protein>
<evidence type="ECO:0000256" key="8">
    <source>
        <dbReference type="ARBA" id="ARBA00023136"/>
    </source>
</evidence>
<evidence type="ECO:0000256" key="7">
    <source>
        <dbReference type="ARBA" id="ARBA00022989"/>
    </source>
</evidence>
<comment type="similarity">
    <text evidence="9">Belongs to the GSP H family.</text>
</comment>
<gene>
    <name evidence="13" type="ORF">EPA99_01505</name>
</gene>
<evidence type="ECO:0000256" key="4">
    <source>
        <dbReference type="ARBA" id="ARBA00022481"/>
    </source>
</evidence>
<dbReference type="Pfam" id="PF12019">
    <property type="entry name" value="GspH"/>
    <property type="match status" value="1"/>
</dbReference>
<evidence type="ECO:0000259" key="12">
    <source>
        <dbReference type="Pfam" id="PF12019"/>
    </source>
</evidence>
<evidence type="ECO:0000256" key="6">
    <source>
        <dbReference type="ARBA" id="ARBA00022692"/>
    </source>
</evidence>
<dbReference type="InterPro" id="IPR022346">
    <property type="entry name" value="T2SS_GspH"/>
</dbReference>
<dbReference type="Pfam" id="PF07963">
    <property type="entry name" value="N_methyl"/>
    <property type="match status" value="1"/>
</dbReference>
<evidence type="ECO:0000313" key="14">
    <source>
        <dbReference type="Proteomes" id="UP000289784"/>
    </source>
</evidence>
<keyword evidence="5" id="KW-0997">Cell inner membrane</keyword>
<reference evidence="13 14" key="1">
    <citation type="submission" date="2019-01" db="EMBL/GenBank/DDBJ databases">
        <title>Pseudoxanthomonas composti sp. nov., isolated from compost.</title>
        <authorList>
            <person name="Yang G."/>
        </authorList>
    </citation>
    <scope>NUCLEOTIDE SEQUENCE [LARGE SCALE GENOMIC DNA]</scope>
    <source>
        <strain evidence="13 14">GSS15</strain>
    </source>
</reference>
<dbReference type="SUPFAM" id="SSF54523">
    <property type="entry name" value="Pili subunits"/>
    <property type="match status" value="1"/>
</dbReference>
<dbReference type="GO" id="GO:0015628">
    <property type="term" value="P:protein secretion by the type II secretion system"/>
    <property type="evidence" value="ECO:0007669"/>
    <property type="project" value="InterPro"/>
</dbReference>
<dbReference type="EMBL" id="SAWZ01000001">
    <property type="protein sequence ID" value="RXR08525.1"/>
    <property type="molecule type" value="Genomic_DNA"/>
</dbReference>
<feature type="domain" description="General secretion pathway GspH" evidence="12">
    <location>
        <begin position="83"/>
        <end position="199"/>
    </location>
</feature>
<dbReference type="OrthoDB" id="2313614at2"/>
<evidence type="ECO:0000256" key="5">
    <source>
        <dbReference type="ARBA" id="ARBA00022519"/>
    </source>
</evidence>
<feature type="region of interest" description="Disordered" evidence="11">
    <location>
        <begin position="194"/>
        <end position="214"/>
    </location>
</feature>
<accession>A0A4Q1JYZ1</accession>
<dbReference type="InterPro" id="IPR012902">
    <property type="entry name" value="N_methyl_site"/>
</dbReference>
<evidence type="ECO:0000256" key="11">
    <source>
        <dbReference type="SAM" id="MobiDB-lite"/>
    </source>
</evidence>
<dbReference type="AlphaFoldDB" id="A0A4Q1JYZ1"/>
<evidence type="ECO:0000256" key="3">
    <source>
        <dbReference type="ARBA" id="ARBA00022475"/>
    </source>
</evidence>
<keyword evidence="14" id="KW-1185">Reference proteome</keyword>
<dbReference type="GO" id="GO:0015627">
    <property type="term" value="C:type II protein secretion system complex"/>
    <property type="evidence" value="ECO:0007669"/>
    <property type="project" value="InterPro"/>
</dbReference>
<keyword evidence="6" id="KW-0812">Transmembrane</keyword>
<comment type="caution">
    <text evidence="13">The sequence shown here is derived from an EMBL/GenBank/DDBJ whole genome shotgun (WGS) entry which is preliminary data.</text>
</comment>
<evidence type="ECO:0000256" key="10">
    <source>
        <dbReference type="ARBA" id="ARBA00030775"/>
    </source>
</evidence>
<dbReference type="InterPro" id="IPR045584">
    <property type="entry name" value="Pilin-like"/>
</dbReference>